<reference evidence="2 3" key="1">
    <citation type="submission" date="2018-06" db="EMBL/GenBank/DDBJ databases">
        <authorList>
            <consortium name="Pathogen Informatics"/>
            <person name="Doyle S."/>
        </authorList>
    </citation>
    <scope>NUCLEOTIDE SEQUENCE [LARGE SCALE GENOMIC DNA]</scope>
    <source>
        <strain evidence="2 3">NCTC13337</strain>
    </source>
</reference>
<dbReference type="Proteomes" id="UP000254601">
    <property type="component" value="Unassembled WGS sequence"/>
</dbReference>
<dbReference type="Pfam" id="PF01370">
    <property type="entry name" value="Epimerase"/>
    <property type="match status" value="1"/>
</dbReference>
<gene>
    <name evidence="2" type="ORF">NCTC13337_02646</name>
</gene>
<dbReference type="RefSeq" id="WP_072576553.1">
    <property type="nucleotide sequence ID" value="NZ_LWHB01000083.1"/>
</dbReference>
<dbReference type="OrthoDB" id="9776313at2"/>
<sequence length="291" mass="32685">MKVAVTGGSGFVGRALCKMLKEKGHEPVVLTQSGYQNAQYVTKQVNYHQIETLETALAQCDAVIHLIGILHETRHQSFDWVHYRLVKQVLAAMKKVGIQCYVHMSALGADRSGPSQYLISKAVGEQAALDFCQQNNIQMVAFRPSIIFGEDDDFFNQFAKILRFTPVFPMVCPDVQFQPVAVEDVAKAFIFGLENSLNQEVIELGGKEVVTMRQVLEKVCQQCGYKRLLLPLPDWMSATQGKVMGLIPGAPFTYDNYLSMQKPNITQQWAWSRMGIEPAELTVRLKSHSVR</sequence>
<dbReference type="EMBL" id="UHIC01000001">
    <property type="protein sequence ID" value="SUO97839.1"/>
    <property type="molecule type" value="Genomic_DNA"/>
</dbReference>
<dbReference type="InterPro" id="IPR001509">
    <property type="entry name" value="Epimerase_deHydtase"/>
</dbReference>
<feature type="domain" description="NAD-dependent epimerase/dehydratase" evidence="1">
    <location>
        <begin position="3"/>
        <end position="205"/>
    </location>
</feature>
<dbReference type="CDD" id="cd05271">
    <property type="entry name" value="NDUFA9_like_SDR_a"/>
    <property type="match status" value="1"/>
</dbReference>
<dbReference type="GO" id="GO:0044877">
    <property type="term" value="F:protein-containing complex binding"/>
    <property type="evidence" value="ECO:0007669"/>
    <property type="project" value="TreeGrafter"/>
</dbReference>
<dbReference type="SUPFAM" id="SSF51735">
    <property type="entry name" value="NAD(P)-binding Rossmann-fold domains"/>
    <property type="match status" value="1"/>
</dbReference>
<evidence type="ECO:0000313" key="3">
    <source>
        <dbReference type="Proteomes" id="UP000254601"/>
    </source>
</evidence>
<dbReference type="Gene3D" id="3.40.50.720">
    <property type="entry name" value="NAD(P)-binding Rossmann-like Domain"/>
    <property type="match status" value="1"/>
</dbReference>
<dbReference type="PANTHER" id="PTHR12126:SF11">
    <property type="entry name" value="NADH DEHYDROGENASE [UBIQUINONE] 1 ALPHA SUBCOMPLEX SUBUNIT 9, MITOCHONDRIAL"/>
    <property type="match status" value="1"/>
</dbReference>
<proteinExistence type="predicted"/>
<dbReference type="PANTHER" id="PTHR12126">
    <property type="entry name" value="NADH-UBIQUINONE OXIDOREDUCTASE 39 KDA SUBUNIT-RELATED"/>
    <property type="match status" value="1"/>
</dbReference>
<organism evidence="2 3">
    <name type="scientific">Suttonella ornithocola</name>
    <dbReference type="NCBI Taxonomy" id="279832"/>
    <lineage>
        <taxon>Bacteria</taxon>
        <taxon>Pseudomonadati</taxon>
        <taxon>Pseudomonadota</taxon>
        <taxon>Gammaproteobacteria</taxon>
        <taxon>Cardiobacteriales</taxon>
        <taxon>Cardiobacteriaceae</taxon>
        <taxon>Suttonella</taxon>
    </lineage>
</organism>
<name>A0A380MZ55_9GAMM</name>
<evidence type="ECO:0000313" key="2">
    <source>
        <dbReference type="EMBL" id="SUO97839.1"/>
    </source>
</evidence>
<dbReference type="InterPro" id="IPR051207">
    <property type="entry name" value="ComplexI_NDUFA9_subunit"/>
</dbReference>
<protein>
    <submittedName>
        <fullName evidence="2">Uncharacterized conserved protein</fullName>
    </submittedName>
</protein>
<accession>A0A380MZ55</accession>
<dbReference type="AlphaFoldDB" id="A0A380MZ55"/>
<dbReference type="InterPro" id="IPR036291">
    <property type="entry name" value="NAD(P)-bd_dom_sf"/>
</dbReference>
<evidence type="ECO:0000259" key="1">
    <source>
        <dbReference type="Pfam" id="PF01370"/>
    </source>
</evidence>
<keyword evidence="3" id="KW-1185">Reference proteome</keyword>